<accession>A0A8S5MEY3</accession>
<evidence type="ECO:0000256" key="1">
    <source>
        <dbReference type="SAM" id="Phobius"/>
    </source>
</evidence>
<reference evidence="2" key="1">
    <citation type="journal article" date="2021" name="Proc. Natl. Acad. Sci. U.S.A.">
        <title>A Catalog of Tens of Thousands of Viruses from Human Metagenomes Reveals Hidden Associations with Chronic Diseases.</title>
        <authorList>
            <person name="Tisza M.J."/>
            <person name="Buck C.B."/>
        </authorList>
    </citation>
    <scope>NUCLEOTIDE SEQUENCE</scope>
    <source>
        <strain evidence="2">CtWuM9</strain>
    </source>
</reference>
<keyword evidence="1" id="KW-0472">Membrane</keyword>
<proteinExistence type="predicted"/>
<feature type="transmembrane region" description="Helical" evidence="1">
    <location>
        <begin position="101"/>
        <end position="123"/>
    </location>
</feature>
<dbReference type="Pfam" id="PF19880">
    <property type="entry name" value="DUF6353"/>
    <property type="match status" value="1"/>
</dbReference>
<keyword evidence="1" id="KW-0812">Transmembrane</keyword>
<organism evidence="2">
    <name type="scientific">Siphoviridae sp. ctWuM9</name>
    <dbReference type="NCBI Taxonomy" id="2826364"/>
    <lineage>
        <taxon>Viruses</taxon>
        <taxon>Duplodnaviria</taxon>
        <taxon>Heunggongvirae</taxon>
        <taxon>Uroviricota</taxon>
        <taxon>Caudoviricetes</taxon>
    </lineage>
</organism>
<name>A0A8S5MEY3_9CAUD</name>
<dbReference type="InterPro" id="IPR045933">
    <property type="entry name" value="DUF6353"/>
</dbReference>
<sequence length="308" mass="33873">MSILNNVTKFAGRAGLVISKHSPTILTTVGVAGFIGTAVLASQATLKVGDILDEGKDIESKIKGVHEGKLKIKPGETYSEEDYKKDLILNRVQTALKIGKLYAPAILVGIASTACVLGAHHILSKRNAALVATASMLTESISKYRERVAKELGEEVEDALYHGVELKTEKKKVNKKTVEETTVAPENGVDTSNMPSIYARIFDEYNPNWSKSPEENRYFLQCAQSMFNDQLKAKGHVFLNDVYETLGFDKTPAGQVVGWVYNSDNGDNFIDFGIFDTASNPVRTRFINSEQPSVLLDFNVDGVMYDLI</sequence>
<protein>
    <submittedName>
        <fullName evidence="2">Uncharacterized protein</fullName>
    </submittedName>
</protein>
<keyword evidence="1" id="KW-1133">Transmembrane helix</keyword>
<evidence type="ECO:0000313" key="2">
    <source>
        <dbReference type="EMBL" id="DAD80822.1"/>
    </source>
</evidence>
<dbReference type="EMBL" id="BK014888">
    <property type="protein sequence ID" value="DAD80822.1"/>
    <property type="molecule type" value="Genomic_DNA"/>
</dbReference>